<protein>
    <recommendedName>
        <fullName evidence="4">Holliday junction resolvase RuvX</fullName>
    </recommendedName>
</protein>
<feature type="compositionally biased region" description="Polar residues" evidence="1">
    <location>
        <begin position="60"/>
        <end position="76"/>
    </location>
</feature>
<name>A0A554J9X3_9BACT</name>
<dbReference type="SUPFAM" id="SSF53098">
    <property type="entry name" value="Ribonuclease H-like"/>
    <property type="match status" value="1"/>
</dbReference>
<evidence type="ECO:0000313" key="2">
    <source>
        <dbReference type="EMBL" id="TSC65106.1"/>
    </source>
</evidence>
<dbReference type="InterPro" id="IPR037027">
    <property type="entry name" value="YqgF/RNaseH-like_dom_sf"/>
</dbReference>
<feature type="region of interest" description="Disordered" evidence="1">
    <location>
        <begin position="57"/>
        <end position="76"/>
    </location>
</feature>
<reference evidence="2 3" key="1">
    <citation type="submission" date="2017-08" db="EMBL/GenBank/DDBJ databases">
        <title>Mechanisms for carbon and nitrogen cycling indicate functional differentiation within the Candidate Phyla Radiation.</title>
        <authorList>
            <person name="Danczak R.E."/>
            <person name="Johnston M.D."/>
            <person name="Kenah C."/>
            <person name="Slattery M."/>
            <person name="Wrighton K.C."/>
            <person name="Wilkins M.J."/>
        </authorList>
    </citation>
    <scope>NUCLEOTIDE SEQUENCE [LARGE SCALE GENOMIC DNA]</scope>
    <source>
        <strain evidence="2">Gr01-1014_85</strain>
    </source>
</reference>
<evidence type="ECO:0000313" key="3">
    <source>
        <dbReference type="Proteomes" id="UP000316253"/>
    </source>
</evidence>
<dbReference type="InterPro" id="IPR005227">
    <property type="entry name" value="YqgF"/>
</dbReference>
<feature type="non-terminal residue" evidence="2">
    <location>
        <position position="76"/>
    </location>
</feature>
<sequence length="76" mass="8239">MNCLALDLGKRRTGVAVAQGHLITALPTLATDKPGFESALEQLIAEFKVTDIVLGWPSSEDGSQNQQTAWVQSWLD</sequence>
<evidence type="ECO:0000256" key="1">
    <source>
        <dbReference type="SAM" id="MobiDB-lite"/>
    </source>
</evidence>
<dbReference type="Gene3D" id="3.30.420.140">
    <property type="entry name" value="YqgF/RNase H-like domain"/>
    <property type="match status" value="1"/>
</dbReference>
<accession>A0A554J9X3</accession>
<evidence type="ECO:0008006" key="4">
    <source>
        <dbReference type="Google" id="ProtNLM"/>
    </source>
</evidence>
<dbReference type="PANTHER" id="PTHR33317:SF4">
    <property type="entry name" value="POLYNUCLEOTIDYL TRANSFERASE, RIBONUCLEASE H-LIKE SUPERFAMILY PROTEIN"/>
    <property type="match status" value="1"/>
</dbReference>
<dbReference type="AlphaFoldDB" id="A0A554J9X3"/>
<dbReference type="InterPro" id="IPR012337">
    <property type="entry name" value="RNaseH-like_sf"/>
</dbReference>
<comment type="caution">
    <text evidence="2">The sequence shown here is derived from an EMBL/GenBank/DDBJ whole genome shotgun (WGS) entry which is preliminary data.</text>
</comment>
<gene>
    <name evidence="2" type="ORF">CEO22_610</name>
</gene>
<dbReference type="GO" id="GO:0005829">
    <property type="term" value="C:cytosol"/>
    <property type="evidence" value="ECO:0007669"/>
    <property type="project" value="TreeGrafter"/>
</dbReference>
<dbReference type="Proteomes" id="UP000316253">
    <property type="component" value="Unassembled WGS sequence"/>
</dbReference>
<dbReference type="Pfam" id="PF03652">
    <property type="entry name" value="RuvX"/>
    <property type="match status" value="1"/>
</dbReference>
<dbReference type="PANTHER" id="PTHR33317">
    <property type="entry name" value="POLYNUCLEOTIDYL TRANSFERASE, RIBONUCLEASE H-LIKE SUPERFAMILY PROTEIN"/>
    <property type="match status" value="1"/>
</dbReference>
<dbReference type="EMBL" id="VMFD01000066">
    <property type="protein sequence ID" value="TSC65106.1"/>
    <property type="molecule type" value="Genomic_DNA"/>
</dbReference>
<dbReference type="GO" id="GO:0000967">
    <property type="term" value="P:rRNA 5'-end processing"/>
    <property type="evidence" value="ECO:0007669"/>
    <property type="project" value="TreeGrafter"/>
</dbReference>
<proteinExistence type="predicted"/>
<organism evidence="2 3">
    <name type="scientific">Candidatus Berkelbacteria bacterium Gr01-1014_85</name>
    <dbReference type="NCBI Taxonomy" id="2017150"/>
    <lineage>
        <taxon>Bacteria</taxon>
        <taxon>Candidatus Berkelbacteria</taxon>
    </lineage>
</organism>